<name>A0AAW1I8D0_POPJA</name>
<dbReference type="Proteomes" id="UP001458880">
    <property type="component" value="Unassembled WGS sequence"/>
</dbReference>
<organism evidence="1 2">
    <name type="scientific">Popillia japonica</name>
    <name type="common">Japanese beetle</name>
    <dbReference type="NCBI Taxonomy" id="7064"/>
    <lineage>
        <taxon>Eukaryota</taxon>
        <taxon>Metazoa</taxon>
        <taxon>Ecdysozoa</taxon>
        <taxon>Arthropoda</taxon>
        <taxon>Hexapoda</taxon>
        <taxon>Insecta</taxon>
        <taxon>Pterygota</taxon>
        <taxon>Neoptera</taxon>
        <taxon>Endopterygota</taxon>
        <taxon>Coleoptera</taxon>
        <taxon>Polyphaga</taxon>
        <taxon>Scarabaeiformia</taxon>
        <taxon>Scarabaeidae</taxon>
        <taxon>Rutelinae</taxon>
        <taxon>Popillia</taxon>
    </lineage>
</organism>
<keyword evidence="2" id="KW-1185">Reference proteome</keyword>
<evidence type="ECO:0008006" key="3">
    <source>
        <dbReference type="Google" id="ProtNLM"/>
    </source>
</evidence>
<dbReference type="AlphaFoldDB" id="A0AAW1I8D0"/>
<evidence type="ECO:0000313" key="2">
    <source>
        <dbReference type="Proteomes" id="UP001458880"/>
    </source>
</evidence>
<reference evidence="1 2" key="1">
    <citation type="journal article" date="2024" name="BMC Genomics">
        <title>De novo assembly and annotation of Popillia japonica's genome with initial clues to its potential as an invasive pest.</title>
        <authorList>
            <person name="Cucini C."/>
            <person name="Boschi S."/>
            <person name="Funari R."/>
            <person name="Cardaioli E."/>
            <person name="Iannotti N."/>
            <person name="Marturano G."/>
            <person name="Paoli F."/>
            <person name="Bruttini M."/>
            <person name="Carapelli A."/>
            <person name="Frati F."/>
            <person name="Nardi F."/>
        </authorList>
    </citation>
    <scope>NUCLEOTIDE SEQUENCE [LARGE SCALE GENOMIC DNA]</scope>
    <source>
        <strain evidence="1">DMR45628</strain>
    </source>
</reference>
<gene>
    <name evidence="1" type="ORF">QE152_g38293</name>
</gene>
<evidence type="ECO:0000313" key="1">
    <source>
        <dbReference type="EMBL" id="KAK9685103.1"/>
    </source>
</evidence>
<proteinExistence type="predicted"/>
<dbReference type="EMBL" id="JASPKY010000809">
    <property type="protein sequence ID" value="KAK9685103.1"/>
    <property type="molecule type" value="Genomic_DNA"/>
</dbReference>
<accession>A0AAW1I8D0</accession>
<comment type="caution">
    <text evidence="1">The sequence shown here is derived from an EMBL/GenBank/DDBJ whole genome shotgun (WGS) entry which is preliminary data.</text>
</comment>
<sequence length="71" mass="7974">MVYARRGSSASHGLNESFIPVAHGLNMVENAWFMQVNECFIPVAHGLNMVENAWFMQDGARPHRTEEVATI</sequence>
<protein>
    <recommendedName>
        <fullName evidence="3">Transposase</fullName>
    </recommendedName>
</protein>